<keyword evidence="3" id="KW-0804">Transcription</keyword>
<dbReference type="SMART" id="SM00342">
    <property type="entry name" value="HTH_ARAC"/>
    <property type="match status" value="1"/>
</dbReference>
<comment type="caution">
    <text evidence="5">The sequence shown here is derived from an EMBL/GenBank/DDBJ whole genome shotgun (WGS) entry which is preliminary data.</text>
</comment>
<dbReference type="InterPro" id="IPR009057">
    <property type="entry name" value="Homeodomain-like_sf"/>
</dbReference>
<evidence type="ECO:0000256" key="2">
    <source>
        <dbReference type="ARBA" id="ARBA00023125"/>
    </source>
</evidence>
<sequence length="319" mass="34684">MPVSSLQMNTDQVAPAERAGFWSDWIARLFMGLKSDTYGDAGFDGRMNSLRAGDVVLTRLEANRHRVVRSAQLARASEIGYLKIVAPYVGCAGVEQQGREAWVTPDQWSIYDTTDSYAVANPVRVEHLIVMLPKSALAERGLALDAMMARRLGGSGGVARLALETMRSAYRELPTMSDSAAQGVGEAITQLVHLALLDLAGIQTAQSQREALRERIKQHVGAHLGDPALSVDGIALALGCSRRQLYNAFAEESDGVAGYILRRRLEACRKTLADRASDARSLTDIAFSFGFSNMAHFSRVFRSHLGMAPSDYRRGAAAP</sequence>
<evidence type="ECO:0000256" key="1">
    <source>
        <dbReference type="ARBA" id="ARBA00023015"/>
    </source>
</evidence>
<dbReference type="PANTHER" id="PTHR46796:SF6">
    <property type="entry name" value="ARAC SUBFAMILY"/>
    <property type="match status" value="1"/>
</dbReference>
<keyword evidence="6" id="KW-1185">Reference proteome</keyword>
<reference evidence="5 6" key="1">
    <citation type="submission" date="2019-03" db="EMBL/GenBank/DDBJ databases">
        <title>Genomic Encyclopedia of Type Strains, Phase IV (KMG-IV): sequencing the most valuable type-strain genomes for metagenomic binning, comparative biology and taxonomic classification.</title>
        <authorList>
            <person name="Goeker M."/>
        </authorList>
    </citation>
    <scope>NUCLEOTIDE SEQUENCE [LARGE SCALE GENOMIC DNA]</scope>
    <source>
        <strain evidence="5 6">DSM 16998</strain>
    </source>
</reference>
<proteinExistence type="predicted"/>
<dbReference type="InterPro" id="IPR050204">
    <property type="entry name" value="AraC_XylS_family_regulators"/>
</dbReference>
<dbReference type="RefSeq" id="WP_243748155.1">
    <property type="nucleotide sequence ID" value="NZ_SNXS01000001.1"/>
</dbReference>
<dbReference type="InterPro" id="IPR035418">
    <property type="entry name" value="AraC-bd_2"/>
</dbReference>
<evidence type="ECO:0000313" key="6">
    <source>
        <dbReference type="Proteomes" id="UP000295361"/>
    </source>
</evidence>
<dbReference type="Pfam" id="PF14525">
    <property type="entry name" value="AraC_binding_2"/>
    <property type="match status" value="1"/>
</dbReference>
<dbReference type="GO" id="GO:0003700">
    <property type="term" value="F:DNA-binding transcription factor activity"/>
    <property type="evidence" value="ECO:0007669"/>
    <property type="project" value="InterPro"/>
</dbReference>
<dbReference type="InterPro" id="IPR018060">
    <property type="entry name" value="HTH_AraC"/>
</dbReference>
<dbReference type="EMBL" id="SNXS01000001">
    <property type="protein sequence ID" value="TDP74880.1"/>
    <property type="molecule type" value="Genomic_DNA"/>
</dbReference>
<organism evidence="5 6">
    <name type="scientific">Roseateles toxinivorans</name>
    <dbReference type="NCBI Taxonomy" id="270368"/>
    <lineage>
        <taxon>Bacteria</taxon>
        <taxon>Pseudomonadati</taxon>
        <taxon>Pseudomonadota</taxon>
        <taxon>Betaproteobacteria</taxon>
        <taxon>Burkholderiales</taxon>
        <taxon>Sphaerotilaceae</taxon>
        <taxon>Roseateles</taxon>
    </lineage>
</organism>
<name>A0A4R6QT95_9BURK</name>
<dbReference type="PRINTS" id="PR00032">
    <property type="entry name" value="HTHARAC"/>
</dbReference>
<dbReference type="InParanoid" id="A0A4R6QT95"/>
<evidence type="ECO:0000256" key="3">
    <source>
        <dbReference type="ARBA" id="ARBA00023163"/>
    </source>
</evidence>
<dbReference type="Gene3D" id="1.10.10.60">
    <property type="entry name" value="Homeodomain-like"/>
    <property type="match status" value="1"/>
</dbReference>
<dbReference type="InterPro" id="IPR020449">
    <property type="entry name" value="Tscrpt_reg_AraC-type_HTH"/>
</dbReference>
<dbReference type="PROSITE" id="PS01124">
    <property type="entry name" value="HTH_ARAC_FAMILY_2"/>
    <property type="match status" value="1"/>
</dbReference>
<dbReference type="AlphaFoldDB" id="A0A4R6QT95"/>
<dbReference type="Pfam" id="PF12833">
    <property type="entry name" value="HTH_18"/>
    <property type="match status" value="1"/>
</dbReference>
<dbReference type="Proteomes" id="UP000295361">
    <property type="component" value="Unassembled WGS sequence"/>
</dbReference>
<dbReference type="PANTHER" id="PTHR46796">
    <property type="entry name" value="HTH-TYPE TRANSCRIPTIONAL ACTIVATOR RHAS-RELATED"/>
    <property type="match status" value="1"/>
</dbReference>
<gene>
    <name evidence="5" type="ORF">DES47_101950</name>
</gene>
<evidence type="ECO:0000313" key="5">
    <source>
        <dbReference type="EMBL" id="TDP74880.1"/>
    </source>
</evidence>
<keyword evidence="2" id="KW-0238">DNA-binding</keyword>
<dbReference type="FunCoup" id="A0A4R6QT95">
    <property type="interactions" value="31"/>
</dbReference>
<accession>A0A4R6QT95</accession>
<dbReference type="SUPFAM" id="SSF46689">
    <property type="entry name" value="Homeodomain-like"/>
    <property type="match status" value="1"/>
</dbReference>
<feature type="domain" description="HTH araC/xylS-type" evidence="4">
    <location>
        <begin position="214"/>
        <end position="315"/>
    </location>
</feature>
<protein>
    <submittedName>
        <fullName evidence="5">AraC family transcriptional regulator</fullName>
    </submittedName>
</protein>
<keyword evidence="1" id="KW-0805">Transcription regulation</keyword>
<evidence type="ECO:0000259" key="4">
    <source>
        <dbReference type="PROSITE" id="PS01124"/>
    </source>
</evidence>
<dbReference type="GO" id="GO:0043565">
    <property type="term" value="F:sequence-specific DNA binding"/>
    <property type="evidence" value="ECO:0007669"/>
    <property type="project" value="InterPro"/>
</dbReference>